<dbReference type="AlphaFoldDB" id="A0A5N5D5H4"/>
<evidence type="ECO:0000313" key="3">
    <source>
        <dbReference type="Proteomes" id="UP000325902"/>
    </source>
</evidence>
<sequence>MQNQIDATCRLLYEGHVSEPQIDLGSIYNDGVYGCINNWDDYPYEESNRPDPPPYHDIVRSPNAVSNKRSQSEDELYWKSSPDRYRPTSSCEDDTVEAATSTKRKKRVEEESDDDELTSISARRLPLPI</sequence>
<name>A0A5N5D5H4_9PEZI</name>
<dbReference type="Proteomes" id="UP000325902">
    <property type="component" value="Unassembled WGS sequence"/>
</dbReference>
<evidence type="ECO:0000313" key="2">
    <source>
        <dbReference type="EMBL" id="KAB2572604.1"/>
    </source>
</evidence>
<reference evidence="2 3" key="1">
    <citation type="journal article" date="2019" name="Sci. Rep.">
        <title>A multi-omics analysis of the grapevine pathogen Lasiodiplodia theobromae reveals that temperature affects the expression of virulence- and pathogenicity-related genes.</title>
        <authorList>
            <person name="Felix C."/>
            <person name="Meneses R."/>
            <person name="Goncalves M.F.M."/>
            <person name="Tilleman L."/>
            <person name="Duarte A.S."/>
            <person name="Jorrin-Novo J.V."/>
            <person name="Van de Peer Y."/>
            <person name="Deforce D."/>
            <person name="Van Nieuwerburgh F."/>
            <person name="Esteves A.C."/>
            <person name="Alves A."/>
        </authorList>
    </citation>
    <scope>NUCLEOTIDE SEQUENCE [LARGE SCALE GENOMIC DNA]</scope>
    <source>
        <strain evidence="2 3">LA-SOL3</strain>
    </source>
</reference>
<comment type="caution">
    <text evidence="2">The sequence shown here is derived from an EMBL/GenBank/DDBJ whole genome shotgun (WGS) entry which is preliminary data.</text>
</comment>
<accession>A0A5N5D5H4</accession>
<protein>
    <submittedName>
        <fullName evidence="2">Uncharacterized protein</fullName>
    </submittedName>
</protein>
<dbReference type="EMBL" id="VCHE01000075">
    <property type="protein sequence ID" value="KAB2572604.1"/>
    <property type="molecule type" value="Genomic_DNA"/>
</dbReference>
<proteinExistence type="predicted"/>
<organism evidence="2 3">
    <name type="scientific">Lasiodiplodia theobromae</name>
    <dbReference type="NCBI Taxonomy" id="45133"/>
    <lineage>
        <taxon>Eukaryota</taxon>
        <taxon>Fungi</taxon>
        <taxon>Dikarya</taxon>
        <taxon>Ascomycota</taxon>
        <taxon>Pezizomycotina</taxon>
        <taxon>Dothideomycetes</taxon>
        <taxon>Dothideomycetes incertae sedis</taxon>
        <taxon>Botryosphaeriales</taxon>
        <taxon>Botryosphaeriaceae</taxon>
        <taxon>Lasiodiplodia</taxon>
    </lineage>
</organism>
<evidence type="ECO:0000256" key="1">
    <source>
        <dbReference type="SAM" id="MobiDB-lite"/>
    </source>
</evidence>
<feature type="region of interest" description="Disordered" evidence="1">
    <location>
        <begin position="41"/>
        <end position="129"/>
    </location>
</feature>
<gene>
    <name evidence="2" type="ORF">DBV05_g8762</name>
</gene>
<keyword evidence="3" id="KW-1185">Reference proteome</keyword>